<feature type="transmembrane region" description="Helical" evidence="1">
    <location>
        <begin position="36"/>
        <end position="57"/>
    </location>
</feature>
<evidence type="ECO:0000256" key="1">
    <source>
        <dbReference type="SAM" id="Phobius"/>
    </source>
</evidence>
<name>A0ABV4J559_9ACTN</name>
<dbReference type="Proteomes" id="UP001567537">
    <property type="component" value="Unassembled WGS sequence"/>
</dbReference>
<keyword evidence="1" id="KW-0812">Transmembrane</keyword>
<dbReference type="RefSeq" id="WP_371242312.1">
    <property type="nucleotide sequence ID" value="NZ_JAHWZY010000035.1"/>
</dbReference>
<evidence type="ECO:0000313" key="2">
    <source>
        <dbReference type="EMBL" id="MEZ3182060.1"/>
    </source>
</evidence>
<keyword evidence="1" id="KW-1133">Transmembrane helix</keyword>
<reference evidence="2 3" key="1">
    <citation type="journal article" date="2021" name="Res Sq">
        <title>Streptomyces Pimoensis sp. nov., Isolated From the Taklimakan Desert in Xinjiang, China.</title>
        <authorList>
            <person name="Zhang P."/>
            <person name="Luo X."/>
            <person name="Luo X."/>
            <person name="Liu Z."/>
            <person name="Xia Z."/>
            <person name="Wan C."/>
            <person name="zhang L."/>
        </authorList>
    </citation>
    <scope>NUCLEOTIDE SEQUENCE [LARGE SCALE GENOMIC DNA]</scope>
    <source>
        <strain evidence="2 3">TRM75549</strain>
    </source>
</reference>
<keyword evidence="1" id="KW-0472">Membrane</keyword>
<comment type="caution">
    <text evidence="2">The sequence shown here is derived from an EMBL/GenBank/DDBJ whole genome shotgun (WGS) entry which is preliminary data.</text>
</comment>
<accession>A0ABV4J559</accession>
<evidence type="ECO:0000313" key="3">
    <source>
        <dbReference type="Proteomes" id="UP001567537"/>
    </source>
</evidence>
<protein>
    <submittedName>
        <fullName evidence="2">Uncharacterized protein</fullName>
    </submittedName>
</protein>
<organism evidence="2 3">
    <name type="scientific">Streptomyces pimonensis</name>
    <dbReference type="NCBI Taxonomy" id="2860288"/>
    <lineage>
        <taxon>Bacteria</taxon>
        <taxon>Bacillati</taxon>
        <taxon>Actinomycetota</taxon>
        <taxon>Actinomycetes</taxon>
        <taxon>Kitasatosporales</taxon>
        <taxon>Streptomycetaceae</taxon>
        <taxon>Streptomyces</taxon>
    </lineage>
</organism>
<gene>
    <name evidence="2" type="ORF">KYY02_26350</name>
</gene>
<sequence>MEMIGRVAGLDFLITIAFMPVSIAFAGLASEHLSHGALFGIAGLAPAALALIVGALAKVRADETAHPLDGDAQKEVTHP</sequence>
<dbReference type="EMBL" id="JAHWZY010000035">
    <property type="protein sequence ID" value="MEZ3182060.1"/>
    <property type="molecule type" value="Genomic_DNA"/>
</dbReference>
<proteinExistence type="predicted"/>
<keyword evidence="3" id="KW-1185">Reference proteome</keyword>
<feature type="transmembrane region" description="Helical" evidence="1">
    <location>
        <begin position="12"/>
        <end position="30"/>
    </location>
</feature>